<reference evidence="2" key="1">
    <citation type="submission" date="2019-09" db="EMBL/GenBank/DDBJ databases">
        <title>Organ-specific transcriptomic study of the physiology of the cattle tick, Rhipicephalus microplus.</title>
        <authorList>
            <person name="Tirloni L."/>
            <person name="Braz G."/>
            <person name="Gandara A.C.P."/>
            <person name="Sabadin G.A."/>
            <person name="da Silva R.M."/>
            <person name="Guizzo M.G."/>
            <person name="Machado J.A."/>
            <person name="Costa E.P."/>
            <person name="Gomes H.F."/>
            <person name="Moraes J."/>
            <person name="Mota M.B.S."/>
            <person name="Mesquita R.D."/>
            <person name="Alvarenga P.H."/>
            <person name="Alves F."/>
            <person name="Seixas A."/>
            <person name="da Fonseca R.N."/>
            <person name="Fogaca A."/>
            <person name="Logullo C."/>
            <person name="Tanaka A."/>
            <person name="Daffre S."/>
            <person name="Termignoni C."/>
            <person name="Vaz I.S.Jr."/>
            <person name="Oliveira P.L."/>
            <person name="Ribeiro J.M."/>
        </authorList>
    </citation>
    <scope>NUCLEOTIDE SEQUENCE</scope>
    <source>
        <strain evidence="2">Porto Alegre</strain>
    </source>
</reference>
<feature type="compositionally biased region" description="Low complexity" evidence="1">
    <location>
        <begin position="544"/>
        <end position="554"/>
    </location>
</feature>
<accession>A0A6M2CKQ8</accession>
<name>A0A6M2CKQ8_RHIMP</name>
<sequence length="595" mass="65447">MRKDVQYRDLPGGPLMIKFADELPLCTLCSRCGMLSKDMFEDPSSHAFCSVCIFECSDRKKIHCKYENKDVSVDEMMPAIDILNIVMDQVVYCPNTREGDSCREHCSLKDLEGHLLKCEKTEVICLSCGDSVKGVDWQDHVTSCPQHIVQCRHCVVAVPRGRLEHHERVCSSNPNAIRDVGSCPSTNADSAAWSRSNSDPNHERISVSQNRNEHRLTPEPRDKARANTEVVRRSTPSAVNNVGGVVIESCPLCKRNVKSTNMAKHYSICQQRMPSLDHDEANQTPGISVQPPMRKTVPTKEPIRKYTGNPHESYSTPESRKASLPPVHHSGEHAGPSQEAGGIKVPVQIYPDLHTQACHTAGLVAPQYVQPQHETPFTPFRAVAPMAPMLPVAPGRRPDHHAPINQGFMVSAPVGTDSQHPVPVVPQFTENHFGRGGQHNQLHAPYRQDCSLASAANDRSHSKQRASGPPTSSMVYCQQLQQHRSVDEVATPASEDYDLLSDLEGLSISGGPNEHGQHVAPQQGGGYDQPAASSSRETQSSRPQQAQTEESGTSSTASTWLSWVSLSRICDGVAEYIHLPQLPPFVQETLFGYLS</sequence>
<evidence type="ECO:0000313" key="2">
    <source>
        <dbReference type="EMBL" id="NOV34128.1"/>
    </source>
</evidence>
<dbReference type="EMBL" id="GHWJ01001391">
    <property type="protein sequence ID" value="NOV34128.1"/>
    <property type="molecule type" value="Transcribed_RNA"/>
</dbReference>
<feature type="region of interest" description="Disordered" evidence="1">
    <location>
        <begin position="188"/>
        <end position="235"/>
    </location>
</feature>
<feature type="region of interest" description="Disordered" evidence="1">
    <location>
        <begin position="503"/>
        <end position="554"/>
    </location>
</feature>
<organism evidence="2">
    <name type="scientific">Rhipicephalus microplus</name>
    <name type="common">Cattle tick</name>
    <name type="synonym">Boophilus microplus</name>
    <dbReference type="NCBI Taxonomy" id="6941"/>
    <lineage>
        <taxon>Eukaryota</taxon>
        <taxon>Metazoa</taxon>
        <taxon>Ecdysozoa</taxon>
        <taxon>Arthropoda</taxon>
        <taxon>Chelicerata</taxon>
        <taxon>Arachnida</taxon>
        <taxon>Acari</taxon>
        <taxon>Parasitiformes</taxon>
        <taxon>Ixodida</taxon>
        <taxon>Ixodoidea</taxon>
        <taxon>Ixodidae</taxon>
        <taxon>Rhipicephalinae</taxon>
        <taxon>Rhipicephalus</taxon>
        <taxon>Boophilus</taxon>
    </lineage>
</organism>
<keyword evidence="2" id="KW-0675">Receptor</keyword>
<dbReference type="Gene3D" id="3.30.40.10">
    <property type="entry name" value="Zinc/RING finger domain, C3HC4 (zinc finger)"/>
    <property type="match status" value="1"/>
</dbReference>
<dbReference type="AlphaFoldDB" id="A0A6M2CKQ8"/>
<proteinExistence type="predicted"/>
<evidence type="ECO:0000256" key="1">
    <source>
        <dbReference type="SAM" id="MobiDB-lite"/>
    </source>
</evidence>
<protein>
    <submittedName>
        <fullName evidence="2">Putative tnf receptor-associated factor 6</fullName>
    </submittedName>
</protein>
<feature type="compositionally biased region" description="Polar residues" evidence="1">
    <location>
        <begin position="188"/>
        <end position="199"/>
    </location>
</feature>
<feature type="compositionally biased region" description="Basic and acidic residues" evidence="1">
    <location>
        <begin position="200"/>
        <end position="232"/>
    </location>
</feature>
<dbReference type="OrthoDB" id="6509939at2759"/>
<dbReference type="InterPro" id="IPR013083">
    <property type="entry name" value="Znf_RING/FYVE/PHD"/>
</dbReference>
<feature type="region of interest" description="Disordered" evidence="1">
    <location>
        <begin position="283"/>
        <end position="340"/>
    </location>
</feature>
<feature type="compositionally biased region" description="Polar residues" evidence="1">
    <location>
        <begin position="531"/>
        <end position="543"/>
    </location>
</feature>
<dbReference type="VEuPathDB" id="VectorBase:LOC119164175"/>